<dbReference type="EMBL" id="BPLR01010805">
    <property type="protein sequence ID" value="GIY42122.1"/>
    <property type="molecule type" value="Genomic_DNA"/>
</dbReference>
<comment type="caution">
    <text evidence="1">The sequence shown here is derived from an EMBL/GenBank/DDBJ whole genome shotgun (WGS) entry which is preliminary data.</text>
</comment>
<dbReference type="Proteomes" id="UP001054945">
    <property type="component" value="Unassembled WGS sequence"/>
</dbReference>
<name>A0AAV4TB31_CAEEX</name>
<accession>A0AAV4TB31</accession>
<gene>
    <name evidence="1" type="ORF">CEXT_431091</name>
</gene>
<sequence length="102" mass="11648">MQKAGSVTPQEERPSFRHLTCRAVEPSSAGTVRRLRPRLLSGQTSRVYFILSLNDCSRGCSAVKSFLQTFLLLFRLGLTGFETRSYFEICLLLNKIFNRLLM</sequence>
<protein>
    <submittedName>
        <fullName evidence="1">Uncharacterized protein</fullName>
    </submittedName>
</protein>
<reference evidence="1 2" key="1">
    <citation type="submission" date="2021-06" db="EMBL/GenBank/DDBJ databases">
        <title>Caerostris extrusa draft genome.</title>
        <authorList>
            <person name="Kono N."/>
            <person name="Arakawa K."/>
        </authorList>
    </citation>
    <scope>NUCLEOTIDE SEQUENCE [LARGE SCALE GENOMIC DNA]</scope>
</reference>
<evidence type="ECO:0000313" key="2">
    <source>
        <dbReference type="Proteomes" id="UP001054945"/>
    </source>
</evidence>
<evidence type="ECO:0000313" key="1">
    <source>
        <dbReference type="EMBL" id="GIY42122.1"/>
    </source>
</evidence>
<dbReference type="AlphaFoldDB" id="A0AAV4TB31"/>
<keyword evidence="2" id="KW-1185">Reference proteome</keyword>
<proteinExistence type="predicted"/>
<organism evidence="1 2">
    <name type="scientific">Caerostris extrusa</name>
    <name type="common">Bark spider</name>
    <name type="synonym">Caerostris bankana</name>
    <dbReference type="NCBI Taxonomy" id="172846"/>
    <lineage>
        <taxon>Eukaryota</taxon>
        <taxon>Metazoa</taxon>
        <taxon>Ecdysozoa</taxon>
        <taxon>Arthropoda</taxon>
        <taxon>Chelicerata</taxon>
        <taxon>Arachnida</taxon>
        <taxon>Araneae</taxon>
        <taxon>Araneomorphae</taxon>
        <taxon>Entelegynae</taxon>
        <taxon>Araneoidea</taxon>
        <taxon>Araneidae</taxon>
        <taxon>Caerostris</taxon>
    </lineage>
</organism>